<sequence>MTEQTAHQGAGMALQAFVLALAMAAVVGTALGFEHIGGYIPCALCLEQRTPYYVGIPVMLAAAISAMLKAPPLITRTLLVAGGGLMLYGAGLGVYHAGVEWSWWEGPADCAGAAGLTTDAGNLLADLNAIKPPACNEAALRVLGLSFAGWNVIASVTLAAGCLRVAFAGRAR</sequence>
<dbReference type="SUPFAM" id="SSF158442">
    <property type="entry name" value="DsbB-like"/>
    <property type="match status" value="1"/>
</dbReference>
<evidence type="ECO:0000256" key="2">
    <source>
        <dbReference type="ARBA" id="ARBA00022692"/>
    </source>
</evidence>
<evidence type="ECO:0000256" key="4">
    <source>
        <dbReference type="ARBA" id="ARBA00023136"/>
    </source>
</evidence>
<dbReference type="Proteomes" id="UP001148313">
    <property type="component" value="Unassembled WGS sequence"/>
</dbReference>
<comment type="caution">
    <text evidence="6">The sequence shown here is derived from an EMBL/GenBank/DDBJ whole genome shotgun (WGS) entry which is preliminary data.</text>
</comment>
<evidence type="ECO:0000256" key="5">
    <source>
        <dbReference type="SAM" id="Phobius"/>
    </source>
</evidence>
<dbReference type="EMBL" id="JAPJZH010000005">
    <property type="protein sequence ID" value="MDA4845829.1"/>
    <property type="molecule type" value="Genomic_DNA"/>
</dbReference>
<keyword evidence="4 5" id="KW-0472">Membrane</keyword>
<dbReference type="Gene3D" id="1.20.1550.10">
    <property type="entry name" value="DsbB-like"/>
    <property type="match status" value="1"/>
</dbReference>
<keyword evidence="3 5" id="KW-1133">Transmembrane helix</keyword>
<feature type="transmembrane region" description="Helical" evidence="5">
    <location>
        <begin position="147"/>
        <end position="167"/>
    </location>
</feature>
<gene>
    <name evidence="6" type="ORF">OOZ53_10745</name>
</gene>
<dbReference type="PIRSF" id="PIRSF033913">
    <property type="entry name" value="S-S_format_DsbB"/>
    <property type="match status" value="1"/>
</dbReference>
<keyword evidence="7" id="KW-1185">Reference proteome</keyword>
<proteinExistence type="predicted"/>
<keyword evidence="2 5" id="KW-0812">Transmembrane</keyword>
<evidence type="ECO:0000256" key="1">
    <source>
        <dbReference type="ARBA" id="ARBA00004141"/>
    </source>
</evidence>
<feature type="transmembrane region" description="Helical" evidence="5">
    <location>
        <begin position="77"/>
        <end position="97"/>
    </location>
</feature>
<organism evidence="6 7">
    <name type="scientific">Hoeflea poritis</name>
    <dbReference type="NCBI Taxonomy" id="2993659"/>
    <lineage>
        <taxon>Bacteria</taxon>
        <taxon>Pseudomonadati</taxon>
        <taxon>Pseudomonadota</taxon>
        <taxon>Alphaproteobacteria</taxon>
        <taxon>Hyphomicrobiales</taxon>
        <taxon>Rhizobiaceae</taxon>
        <taxon>Hoeflea</taxon>
    </lineage>
</organism>
<dbReference type="InterPro" id="IPR024199">
    <property type="entry name" value="Uncharacterised_DsbB"/>
</dbReference>
<evidence type="ECO:0000256" key="3">
    <source>
        <dbReference type="ARBA" id="ARBA00022989"/>
    </source>
</evidence>
<feature type="transmembrane region" description="Helical" evidence="5">
    <location>
        <begin position="12"/>
        <end position="32"/>
    </location>
</feature>
<evidence type="ECO:0000313" key="6">
    <source>
        <dbReference type="EMBL" id="MDA4845829.1"/>
    </source>
</evidence>
<dbReference type="Pfam" id="PF02600">
    <property type="entry name" value="DsbB"/>
    <property type="match status" value="1"/>
</dbReference>
<protein>
    <submittedName>
        <fullName evidence="6">Disulfide bond formation protein B</fullName>
    </submittedName>
</protein>
<dbReference type="InterPro" id="IPR003752">
    <property type="entry name" value="DiS_bond_form_DsbB/BdbC"/>
</dbReference>
<evidence type="ECO:0000313" key="7">
    <source>
        <dbReference type="Proteomes" id="UP001148313"/>
    </source>
</evidence>
<dbReference type="InterPro" id="IPR023380">
    <property type="entry name" value="DsbB-like_sf"/>
</dbReference>
<dbReference type="RefSeq" id="WP_271089509.1">
    <property type="nucleotide sequence ID" value="NZ_JAPJZH010000005.1"/>
</dbReference>
<accession>A0ABT4VMI7</accession>
<comment type="subcellular location">
    <subcellularLocation>
        <location evidence="1">Membrane</location>
        <topology evidence="1">Multi-pass membrane protein</topology>
    </subcellularLocation>
</comment>
<feature type="transmembrane region" description="Helical" evidence="5">
    <location>
        <begin position="52"/>
        <end position="70"/>
    </location>
</feature>
<name>A0ABT4VMI7_9HYPH</name>
<reference evidence="6" key="1">
    <citation type="submission" date="2022-11" db="EMBL/GenBank/DDBJ databases">
        <title>Hoeflea poritis sp. nov., isolated from scleractinian coral Porites lutea.</title>
        <authorList>
            <person name="Zhang G."/>
            <person name="Wei Q."/>
            <person name="Cai L."/>
        </authorList>
    </citation>
    <scope>NUCLEOTIDE SEQUENCE</scope>
    <source>
        <strain evidence="6">E7-10</strain>
    </source>
</reference>